<organism evidence="1 2">
    <name type="scientific">Caerostris extrusa</name>
    <name type="common">Bark spider</name>
    <name type="synonym">Caerostris bankana</name>
    <dbReference type="NCBI Taxonomy" id="172846"/>
    <lineage>
        <taxon>Eukaryota</taxon>
        <taxon>Metazoa</taxon>
        <taxon>Ecdysozoa</taxon>
        <taxon>Arthropoda</taxon>
        <taxon>Chelicerata</taxon>
        <taxon>Arachnida</taxon>
        <taxon>Araneae</taxon>
        <taxon>Araneomorphae</taxon>
        <taxon>Entelegynae</taxon>
        <taxon>Araneoidea</taxon>
        <taxon>Araneidae</taxon>
        <taxon>Caerostris</taxon>
    </lineage>
</organism>
<evidence type="ECO:0000313" key="1">
    <source>
        <dbReference type="EMBL" id="GIY07593.1"/>
    </source>
</evidence>
<protein>
    <submittedName>
        <fullName evidence="1">Uncharacterized protein</fullName>
    </submittedName>
</protein>
<proteinExistence type="predicted"/>
<reference evidence="1 2" key="1">
    <citation type="submission" date="2021-06" db="EMBL/GenBank/DDBJ databases">
        <title>Caerostris extrusa draft genome.</title>
        <authorList>
            <person name="Kono N."/>
            <person name="Arakawa K."/>
        </authorList>
    </citation>
    <scope>NUCLEOTIDE SEQUENCE [LARGE SCALE GENOMIC DNA]</scope>
</reference>
<keyword evidence="2" id="KW-1185">Reference proteome</keyword>
<accession>A0AAV4QJI6</accession>
<sequence>MFRIFDSHDGKAETLVHAHISIINIETFVPETMDTTTEFEPLSRYLSAGRRADIGDDIVSTSWLLRHCPYPLVLNSERTSFPIPNNRTHRSQFSGLRSEFEKCILFA</sequence>
<dbReference type="AlphaFoldDB" id="A0AAV4QJI6"/>
<dbReference type="Proteomes" id="UP001054945">
    <property type="component" value="Unassembled WGS sequence"/>
</dbReference>
<dbReference type="EMBL" id="BPLR01006127">
    <property type="protein sequence ID" value="GIY07593.1"/>
    <property type="molecule type" value="Genomic_DNA"/>
</dbReference>
<comment type="caution">
    <text evidence="1">The sequence shown here is derived from an EMBL/GenBank/DDBJ whole genome shotgun (WGS) entry which is preliminary data.</text>
</comment>
<evidence type="ECO:0000313" key="2">
    <source>
        <dbReference type="Proteomes" id="UP001054945"/>
    </source>
</evidence>
<gene>
    <name evidence="1" type="ORF">CEXT_264441</name>
</gene>
<name>A0AAV4QJI6_CAEEX</name>